<reference evidence="1" key="1">
    <citation type="journal article" date="2021" name="Sci. Adv.">
        <title>The American lobster genome reveals insights on longevity, neural, and immune adaptations.</title>
        <authorList>
            <person name="Polinski J.M."/>
            <person name="Zimin A.V."/>
            <person name="Clark K.F."/>
            <person name="Kohn A.B."/>
            <person name="Sadowski N."/>
            <person name="Timp W."/>
            <person name="Ptitsyn A."/>
            <person name="Khanna P."/>
            <person name="Romanova D.Y."/>
            <person name="Williams P."/>
            <person name="Greenwood S.J."/>
            <person name="Moroz L.L."/>
            <person name="Walt D.R."/>
            <person name="Bodnar A.G."/>
        </authorList>
    </citation>
    <scope>NUCLEOTIDE SEQUENCE</scope>
    <source>
        <strain evidence="1">GMGI-L3</strain>
    </source>
</reference>
<evidence type="ECO:0000313" key="2">
    <source>
        <dbReference type="Proteomes" id="UP000747542"/>
    </source>
</evidence>
<dbReference type="AlphaFoldDB" id="A0A8J5JNB0"/>
<evidence type="ECO:0000313" key="1">
    <source>
        <dbReference type="EMBL" id="KAG7161492.1"/>
    </source>
</evidence>
<gene>
    <name evidence="1" type="ORF">Hamer_G019685</name>
</gene>
<dbReference type="Proteomes" id="UP000747542">
    <property type="component" value="Unassembled WGS sequence"/>
</dbReference>
<dbReference type="EMBL" id="JAHLQT010029207">
    <property type="protein sequence ID" value="KAG7161492.1"/>
    <property type="molecule type" value="Genomic_DNA"/>
</dbReference>
<accession>A0A8J5JNB0</accession>
<organism evidence="1 2">
    <name type="scientific">Homarus americanus</name>
    <name type="common">American lobster</name>
    <dbReference type="NCBI Taxonomy" id="6706"/>
    <lineage>
        <taxon>Eukaryota</taxon>
        <taxon>Metazoa</taxon>
        <taxon>Ecdysozoa</taxon>
        <taxon>Arthropoda</taxon>
        <taxon>Crustacea</taxon>
        <taxon>Multicrustacea</taxon>
        <taxon>Malacostraca</taxon>
        <taxon>Eumalacostraca</taxon>
        <taxon>Eucarida</taxon>
        <taxon>Decapoda</taxon>
        <taxon>Pleocyemata</taxon>
        <taxon>Astacidea</taxon>
        <taxon>Nephropoidea</taxon>
        <taxon>Nephropidae</taxon>
        <taxon>Homarus</taxon>
    </lineage>
</organism>
<proteinExistence type="predicted"/>
<protein>
    <submittedName>
        <fullName evidence="1">Uncharacterized protein</fullName>
    </submittedName>
</protein>
<name>A0A8J5JNB0_HOMAM</name>
<sequence>MSTMGLADVAIRNENFCVYSLAEKCILPLVKTEGPSTHVRDLLTHKFSHSPNLEKLAQAIRKAEF</sequence>
<comment type="caution">
    <text evidence="1">The sequence shown here is derived from an EMBL/GenBank/DDBJ whole genome shotgun (WGS) entry which is preliminary data.</text>
</comment>
<keyword evidence="2" id="KW-1185">Reference proteome</keyword>